<proteinExistence type="inferred from homology"/>
<reference evidence="5" key="1">
    <citation type="submission" date="2014-09" db="EMBL/GenBank/DDBJ databases">
        <authorList>
            <person name="Magalhaes I.L.F."/>
            <person name="Oliveira U."/>
            <person name="Santos F.R."/>
            <person name="Vidigal T.H.D.A."/>
            <person name="Brescovit A.D."/>
            <person name="Santos A.J."/>
        </authorList>
    </citation>
    <scope>NUCLEOTIDE SEQUENCE</scope>
    <source>
        <tissue evidence="5">Shoot tissue taken approximately 20 cm above the soil surface</tissue>
    </source>
</reference>
<evidence type="ECO:0000256" key="1">
    <source>
        <dbReference type="ARBA" id="ARBA00004123"/>
    </source>
</evidence>
<dbReference type="Pfam" id="PF15699">
    <property type="entry name" value="NPR1_interact"/>
    <property type="match status" value="1"/>
</dbReference>
<evidence type="ECO:0000256" key="4">
    <source>
        <dbReference type="SAM" id="MobiDB-lite"/>
    </source>
</evidence>
<feature type="compositionally biased region" description="Polar residues" evidence="4">
    <location>
        <begin position="104"/>
        <end position="113"/>
    </location>
</feature>
<dbReference type="PANTHER" id="PTHR33669:SF4">
    <property type="entry name" value="NRR REPRESSOR HOMOLOG 2"/>
    <property type="match status" value="1"/>
</dbReference>
<keyword evidence="3" id="KW-0539">Nucleus</keyword>
<name>A0A0A9AZE0_ARUDO</name>
<evidence type="ECO:0000256" key="3">
    <source>
        <dbReference type="ARBA" id="ARBA00023242"/>
    </source>
</evidence>
<protein>
    <submittedName>
        <fullName evidence="5">Uncharacterized protein</fullName>
    </submittedName>
</protein>
<dbReference type="PANTHER" id="PTHR33669">
    <property type="entry name" value="PROTEIN NEGATIVE REGULATOR OF RESISTANCE"/>
    <property type="match status" value="1"/>
</dbReference>
<sequence>MDKASREALPPLPPRPAMQRQSATARLDGGGGEDEQVEKFYALLDNIRAERHLFKSQGSCKKKRPRREEPPWRPTFTLQDFEEAKGDQVGGSANKFGEEASGNGEKTSGNGDMSRQAVVEEVDLRLTLSLG</sequence>
<evidence type="ECO:0000256" key="2">
    <source>
        <dbReference type="ARBA" id="ARBA00009937"/>
    </source>
</evidence>
<feature type="region of interest" description="Disordered" evidence="4">
    <location>
        <begin position="54"/>
        <end position="118"/>
    </location>
</feature>
<comment type="subcellular location">
    <subcellularLocation>
        <location evidence="1">Nucleus</location>
    </subcellularLocation>
</comment>
<comment type="similarity">
    <text evidence="2">Belongs to the NPR1-interactor family.</text>
</comment>
<reference evidence="5" key="2">
    <citation type="journal article" date="2015" name="Data Brief">
        <title>Shoot transcriptome of the giant reed, Arundo donax.</title>
        <authorList>
            <person name="Barrero R.A."/>
            <person name="Guerrero F.D."/>
            <person name="Moolhuijzen P."/>
            <person name="Goolsby J.A."/>
            <person name="Tidwell J."/>
            <person name="Bellgard S.E."/>
            <person name="Bellgard M.I."/>
        </authorList>
    </citation>
    <scope>NUCLEOTIDE SEQUENCE</scope>
    <source>
        <tissue evidence="5">Shoot tissue taken approximately 20 cm above the soil surface</tissue>
    </source>
</reference>
<dbReference type="EMBL" id="GBRH01240811">
    <property type="protein sequence ID" value="JAD57084.1"/>
    <property type="molecule type" value="Transcribed_RNA"/>
</dbReference>
<evidence type="ECO:0000313" key="5">
    <source>
        <dbReference type="EMBL" id="JAD57084.1"/>
    </source>
</evidence>
<organism evidence="5">
    <name type="scientific">Arundo donax</name>
    <name type="common">Giant reed</name>
    <name type="synonym">Donax arundinaceus</name>
    <dbReference type="NCBI Taxonomy" id="35708"/>
    <lineage>
        <taxon>Eukaryota</taxon>
        <taxon>Viridiplantae</taxon>
        <taxon>Streptophyta</taxon>
        <taxon>Embryophyta</taxon>
        <taxon>Tracheophyta</taxon>
        <taxon>Spermatophyta</taxon>
        <taxon>Magnoliopsida</taxon>
        <taxon>Liliopsida</taxon>
        <taxon>Poales</taxon>
        <taxon>Poaceae</taxon>
        <taxon>PACMAD clade</taxon>
        <taxon>Arundinoideae</taxon>
        <taxon>Arundineae</taxon>
        <taxon>Arundo</taxon>
    </lineage>
</organism>
<dbReference type="GO" id="GO:0010112">
    <property type="term" value="P:regulation of systemic acquired resistance"/>
    <property type="evidence" value="ECO:0007669"/>
    <property type="project" value="InterPro"/>
</dbReference>
<dbReference type="AlphaFoldDB" id="A0A0A9AZE0"/>
<dbReference type="GO" id="GO:0005634">
    <property type="term" value="C:nucleus"/>
    <property type="evidence" value="ECO:0007669"/>
    <property type="project" value="UniProtKB-SubCell"/>
</dbReference>
<feature type="region of interest" description="Disordered" evidence="4">
    <location>
        <begin position="1"/>
        <end position="33"/>
    </location>
</feature>
<accession>A0A0A9AZE0</accession>
<dbReference type="InterPro" id="IPR031425">
    <property type="entry name" value="NPR1/NH1-interacting"/>
</dbReference>